<evidence type="ECO:0000313" key="2">
    <source>
        <dbReference type="EMBL" id="MDT0448271.1"/>
    </source>
</evidence>
<proteinExistence type="predicted"/>
<dbReference type="SUPFAM" id="SSF47203">
    <property type="entry name" value="Acyl-CoA dehydrogenase C-terminal domain-like"/>
    <property type="match status" value="1"/>
</dbReference>
<dbReference type="Proteomes" id="UP001180531">
    <property type="component" value="Unassembled WGS sequence"/>
</dbReference>
<dbReference type="Pfam" id="PF03241">
    <property type="entry name" value="HpaB"/>
    <property type="match status" value="1"/>
</dbReference>
<comment type="caution">
    <text evidence="2">The sequence shown here is derived from an EMBL/GenBank/DDBJ whole genome shotgun (WGS) entry which is preliminary data.</text>
</comment>
<dbReference type="InterPro" id="IPR036250">
    <property type="entry name" value="AcylCo_DH-like_C"/>
</dbReference>
<gene>
    <name evidence="2" type="ORF">RM609_04025</name>
</gene>
<protein>
    <submittedName>
        <fullName evidence="2">4-hydroxyphenylacetate 3-hydroxylase C-terminal domain-containing protein</fullName>
    </submittedName>
</protein>
<evidence type="ECO:0000313" key="3">
    <source>
        <dbReference type="Proteomes" id="UP001180531"/>
    </source>
</evidence>
<evidence type="ECO:0000259" key="1">
    <source>
        <dbReference type="Pfam" id="PF03241"/>
    </source>
</evidence>
<dbReference type="RefSeq" id="WP_311608500.1">
    <property type="nucleotide sequence ID" value="NZ_JAVRFI010000002.1"/>
</dbReference>
<dbReference type="InterPro" id="IPR024719">
    <property type="entry name" value="HpaB/PvcC/4-BUDH_C"/>
</dbReference>
<reference evidence="2" key="1">
    <citation type="submission" date="2024-05" db="EMBL/GenBank/DDBJ databases">
        <title>30 novel species of actinomycetes from the DSMZ collection.</title>
        <authorList>
            <person name="Nouioui I."/>
        </authorList>
    </citation>
    <scope>NUCLEOTIDE SEQUENCE</scope>
    <source>
        <strain evidence="2">DSM 40473</strain>
    </source>
</reference>
<keyword evidence="3" id="KW-1185">Reference proteome</keyword>
<dbReference type="EMBL" id="JAVRFI010000002">
    <property type="protein sequence ID" value="MDT0448271.1"/>
    <property type="molecule type" value="Genomic_DNA"/>
</dbReference>
<dbReference type="PANTHER" id="PTHR36117">
    <property type="entry name" value="4-HYDROXYPHENYLACETATE 3-MONOOXYGENASE-RELATED"/>
    <property type="match status" value="1"/>
</dbReference>
<dbReference type="InterPro" id="IPR004925">
    <property type="entry name" value="HpaB/PvcC/4-BUDH"/>
</dbReference>
<feature type="domain" description="HpaB/PvcC/4-BUDH C-terminal" evidence="1">
    <location>
        <begin position="1"/>
        <end position="95"/>
    </location>
</feature>
<accession>A0ABU2SH11</accession>
<dbReference type="PANTHER" id="PTHR36117:SF3">
    <property type="entry name" value="4-HYDROXYPHENYLACETATE 3-MONOOXYGENASE-RELATED"/>
    <property type="match status" value="1"/>
</dbReference>
<name>A0ABU2SH11_9ACTN</name>
<organism evidence="2 3">
    <name type="scientific">Streptomyces hesseae</name>
    <dbReference type="NCBI Taxonomy" id="3075519"/>
    <lineage>
        <taxon>Bacteria</taxon>
        <taxon>Bacillati</taxon>
        <taxon>Actinomycetota</taxon>
        <taxon>Actinomycetes</taxon>
        <taxon>Kitasatosporales</taxon>
        <taxon>Streptomycetaceae</taxon>
        <taxon>Streptomyces</taxon>
    </lineage>
</organism>
<dbReference type="Gene3D" id="1.20.140.10">
    <property type="entry name" value="Butyryl-CoA Dehydrogenase, subunit A, domain 3"/>
    <property type="match status" value="1"/>
</dbReference>
<sequence>MRKLGAAGLMATPTGLDVTGPAATDIDAYLQSATLTGAERVKLFRLLWDTCVSAFSGRQALYEYYFFGDPVRMADAYVAGYDREPHKARVRAFLGGCGADGHEAGEAPA</sequence>